<evidence type="ECO:0000313" key="7">
    <source>
        <dbReference type="EMBL" id="KXI29469.1"/>
    </source>
</evidence>
<dbReference type="Pfam" id="PF01810">
    <property type="entry name" value="LysE"/>
    <property type="match status" value="1"/>
</dbReference>
<evidence type="ECO:0000256" key="2">
    <source>
        <dbReference type="ARBA" id="ARBA00022475"/>
    </source>
</evidence>
<evidence type="ECO:0000256" key="6">
    <source>
        <dbReference type="SAM" id="Phobius"/>
    </source>
</evidence>
<proteinExistence type="predicted"/>
<gene>
    <name evidence="7" type="ORF">AX660_12450</name>
</gene>
<sequence>MEYSALILFTIATSITPGPNNLMIMTSGVNYGFRRSLPHLLGIDIGFVLMIIGVGLGMSQLFAQVPQLLIWLKVIGIIYLSYLAYRIATSPTKPLVADVLDEMKHKPLSFLQAALFQWVNPKAWIMIVGAIVTYTNTSMDYSLQVAIIALFFLCLGTPCTFVWLGFGTALKRYLANPLHLKIFNIVMASLLLLSLLPVVLELVEITK</sequence>
<evidence type="ECO:0000256" key="3">
    <source>
        <dbReference type="ARBA" id="ARBA00022692"/>
    </source>
</evidence>
<dbReference type="GO" id="GO:0005886">
    <property type="term" value="C:plasma membrane"/>
    <property type="evidence" value="ECO:0007669"/>
    <property type="project" value="UniProtKB-SubCell"/>
</dbReference>
<accession>A0A136A2J1</accession>
<dbReference type="EMBL" id="LSNE01000005">
    <property type="protein sequence ID" value="KXI29469.1"/>
    <property type="molecule type" value="Genomic_DNA"/>
</dbReference>
<evidence type="ECO:0000313" key="8">
    <source>
        <dbReference type="Proteomes" id="UP000070299"/>
    </source>
</evidence>
<feature type="transmembrane region" description="Helical" evidence="6">
    <location>
        <begin position="70"/>
        <end position="88"/>
    </location>
</feature>
<dbReference type="RefSeq" id="WP_068377031.1">
    <property type="nucleotide sequence ID" value="NZ_LSNE01000005.1"/>
</dbReference>
<dbReference type="InterPro" id="IPR001123">
    <property type="entry name" value="LeuE-type"/>
</dbReference>
<dbReference type="GO" id="GO:0015171">
    <property type="term" value="F:amino acid transmembrane transporter activity"/>
    <property type="evidence" value="ECO:0007669"/>
    <property type="project" value="TreeGrafter"/>
</dbReference>
<protein>
    <submittedName>
        <fullName evidence="7">Lysine transporter LysE</fullName>
    </submittedName>
</protein>
<dbReference type="GO" id="GO:0033228">
    <property type="term" value="P:cysteine export across plasma membrane"/>
    <property type="evidence" value="ECO:0007669"/>
    <property type="project" value="TreeGrafter"/>
</dbReference>
<comment type="subcellular location">
    <subcellularLocation>
        <location evidence="1">Cell membrane</location>
        <topology evidence="1">Multi-pass membrane protein</topology>
    </subcellularLocation>
</comment>
<comment type="caution">
    <text evidence="7">The sequence shown here is derived from an EMBL/GenBank/DDBJ whole genome shotgun (WGS) entry which is preliminary data.</text>
</comment>
<keyword evidence="8" id="KW-1185">Reference proteome</keyword>
<feature type="transmembrane region" description="Helical" evidence="6">
    <location>
        <begin position="41"/>
        <end position="63"/>
    </location>
</feature>
<feature type="transmembrane region" description="Helical" evidence="6">
    <location>
        <begin position="145"/>
        <end position="170"/>
    </location>
</feature>
<keyword evidence="5 6" id="KW-0472">Membrane</keyword>
<keyword evidence="2" id="KW-1003">Cell membrane</keyword>
<feature type="transmembrane region" description="Helical" evidence="6">
    <location>
        <begin position="108"/>
        <end position="133"/>
    </location>
</feature>
<dbReference type="PANTHER" id="PTHR30086:SF20">
    <property type="entry name" value="ARGININE EXPORTER PROTEIN ARGO-RELATED"/>
    <property type="match status" value="1"/>
</dbReference>
<organism evidence="7 8">
    <name type="scientific">Paraglaciecola hydrolytica</name>
    <dbReference type="NCBI Taxonomy" id="1799789"/>
    <lineage>
        <taxon>Bacteria</taxon>
        <taxon>Pseudomonadati</taxon>
        <taxon>Pseudomonadota</taxon>
        <taxon>Gammaproteobacteria</taxon>
        <taxon>Alteromonadales</taxon>
        <taxon>Alteromonadaceae</taxon>
        <taxon>Paraglaciecola</taxon>
    </lineage>
</organism>
<reference evidence="8" key="1">
    <citation type="submission" date="2016-02" db="EMBL/GenBank/DDBJ databases">
        <authorList>
            <person name="Schultz-Johansen M."/>
            <person name="Glaring M.A."/>
            <person name="Bech P.K."/>
            <person name="Stougaard P."/>
        </authorList>
    </citation>
    <scope>NUCLEOTIDE SEQUENCE [LARGE SCALE GENOMIC DNA]</scope>
    <source>
        <strain evidence="8">S66</strain>
    </source>
</reference>
<dbReference type="STRING" id="1799789.AX660_12450"/>
<dbReference type="AlphaFoldDB" id="A0A136A2J1"/>
<evidence type="ECO:0000256" key="5">
    <source>
        <dbReference type="ARBA" id="ARBA00023136"/>
    </source>
</evidence>
<evidence type="ECO:0000256" key="4">
    <source>
        <dbReference type="ARBA" id="ARBA00022989"/>
    </source>
</evidence>
<evidence type="ECO:0000256" key="1">
    <source>
        <dbReference type="ARBA" id="ARBA00004651"/>
    </source>
</evidence>
<name>A0A136A2J1_9ALTE</name>
<dbReference type="PANTHER" id="PTHR30086">
    <property type="entry name" value="ARGININE EXPORTER PROTEIN ARGO"/>
    <property type="match status" value="1"/>
</dbReference>
<feature type="transmembrane region" description="Helical" evidence="6">
    <location>
        <begin position="182"/>
        <end position="203"/>
    </location>
</feature>
<dbReference type="Proteomes" id="UP000070299">
    <property type="component" value="Unassembled WGS sequence"/>
</dbReference>
<keyword evidence="4 6" id="KW-1133">Transmembrane helix</keyword>
<keyword evidence="3 6" id="KW-0812">Transmembrane</keyword>